<feature type="region of interest" description="Disordered" evidence="1">
    <location>
        <begin position="688"/>
        <end position="753"/>
    </location>
</feature>
<dbReference type="GeneID" id="37020891"/>
<gene>
    <name evidence="2" type="ORF">FA14DRAFT_161416</name>
</gene>
<feature type="region of interest" description="Disordered" evidence="1">
    <location>
        <begin position="290"/>
        <end position="317"/>
    </location>
</feature>
<feature type="compositionally biased region" description="Polar residues" evidence="1">
    <location>
        <begin position="475"/>
        <end position="504"/>
    </location>
</feature>
<dbReference type="RefSeq" id="XP_025353986.1">
    <property type="nucleotide sequence ID" value="XM_025499110.1"/>
</dbReference>
<dbReference type="OrthoDB" id="3347613at2759"/>
<name>A0A316V8W6_9BASI</name>
<sequence length="941" mass="100442">MASSTSQKVHLIFLYHPQVDVTTSPIPNAILKRLSTLYGHPKNLLISQIRYGQLNASSSNTPANVDLDTLLSPNSKLSATSFVPTDEFIRVNSAQQTNNDDSFLTDTWSDVRAVRSRPWQDELDELMLGSESKQDAVLCIADGLVAAVEMFARFSITTNPLARYLVHLIPDSSSKLDLRNDIHPHSNLDSTHDEWNWDRAATELGKIGAWPSTVILPDSGSSFAMLSVEAERLHRTISDNLPPTLPSISDAPSILGASFRPVTFAKGMLLSGYSDAAGTAARAAANANIPITSRKRQRRQSVKGGQFGGQADKKDEDLGSMVSSLTGASANTITQPLPDTTARKTVSEAQAIQKVLFLQQQQQMMMRNVKILQQQEEDKGSSKGSPTRNRLLSQFREQLDSQQDTLRTYQIKLSSGGLVPDLNNSLNALMAIDREATNQGIHLGGPSNMQALVARHRQQLLAQQQKAQEQVAGNVPSTTQPSVAPSTTTAGDASTQPTDATGAQQVKRPGGQVFWTGAITWSMALPNNQRNHAATFVMAQCAPNTDQSTLLLPWPQKFTISEVRTVSLSTMQQYATSHSTPCIIFNPKPLPNSVQGDPSPDAPSANKTNETMYMMLARMIDSKKGCAYMRLQDAPNAPAEAGIVIVPTAPAPGSTARRLLGLVFKDPVPWHMFLPQTAPDATAVQPAAATANAQGTQAGNAFARPPVTPQAPPALFQQQQASARPVMPQTPQQSQQIGGSTGGTSSQATPIPPAMGALSALSAAQMAQQIPAWAASALGNQQQQQQAKPNALPTSLAALQQAMQMNAGGMNAGNANFGGNNENKNVNLANIFGGGDGNRMNIDFNALASQLNIPVNRPGMPNQQQAPQQQQGNPAIFNQSIWSDNNNSNNANPVMNNATINPNAFANLNAGNAGVQPTAGGQGMSSADLEALQRILGLTNN</sequence>
<organism evidence="2 3">
    <name type="scientific">Meira miltonrushii</name>
    <dbReference type="NCBI Taxonomy" id="1280837"/>
    <lineage>
        <taxon>Eukaryota</taxon>
        <taxon>Fungi</taxon>
        <taxon>Dikarya</taxon>
        <taxon>Basidiomycota</taxon>
        <taxon>Ustilaginomycotina</taxon>
        <taxon>Exobasidiomycetes</taxon>
        <taxon>Exobasidiales</taxon>
        <taxon>Brachybasidiaceae</taxon>
        <taxon>Meira</taxon>
    </lineage>
</organism>
<accession>A0A316V8W6</accession>
<evidence type="ECO:0000313" key="3">
    <source>
        <dbReference type="Proteomes" id="UP000245771"/>
    </source>
</evidence>
<evidence type="ECO:0000313" key="2">
    <source>
        <dbReference type="EMBL" id="PWN33684.1"/>
    </source>
</evidence>
<dbReference type="Proteomes" id="UP000245771">
    <property type="component" value="Unassembled WGS sequence"/>
</dbReference>
<protein>
    <submittedName>
        <fullName evidence="2">Uncharacterized protein</fullName>
    </submittedName>
</protein>
<keyword evidence="3" id="KW-1185">Reference proteome</keyword>
<proteinExistence type="predicted"/>
<feature type="compositionally biased region" description="Low complexity" evidence="1">
    <location>
        <begin position="688"/>
        <end position="703"/>
    </location>
</feature>
<feature type="region of interest" description="Disordered" evidence="1">
    <location>
        <begin position="463"/>
        <end position="509"/>
    </location>
</feature>
<feature type="compositionally biased region" description="Low complexity" evidence="1">
    <location>
        <begin position="729"/>
        <end position="753"/>
    </location>
</feature>
<dbReference type="EMBL" id="KZ819604">
    <property type="protein sequence ID" value="PWN33684.1"/>
    <property type="molecule type" value="Genomic_DNA"/>
</dbReference>
<feature type="compositionally biased region" description="Low complexity" evidence="1">
    <location>
        <begin position="463"/>
        <end position="472"/>
    </location>
</feature>
<dbReference type="STRING" id="1280837.A0A316V8W6"/>
<evidence type="ECO:0000256" key="1">
    <source>
        <dbReference type="SAM" id="MobiDB-lite"/>
    </source>
</evidence>
<dbReference type="AlphaFoldDB" id="A0A316V8W6"/>
<dbReference type="InParanoid" id="A0A316V8W6"/>
<reference evidence="2 3" key="1">
    <citation type="journal article" date="2018" name="Mol. Biol. Evol.">
        <title>Broad Genomic Sampling Reveals a Smut Pathogenic Ancestry of the Fungal Clade Ustilaginomycotina.</title>
        <authorList>
            <person name="Kijpornyongpan T."/>
            <person name="Mondo S.J."/>
            <person name="Barry K."/>
            <person name="Sandor L."/>
            <person name="Lee J."/>
            <person name="Lipzen A."/>
            <person name="Pangilinan J."/>
            <person name="LaButti K."/>
            <person name="Hainaut M."/>
            <person name="Henrissat B."/>
            <person name="Grigoriev I.V."/>
            <person name="Spatafora J.W."/>
            <person name="Aime M.C."/>
        </authorList>
    </citation>
    <scope>NUCLEOTIDE SEQUENCE [LARGE SCALE GENOMIC DNA]</scope>
    <source>
        <strain evidence="2 3">MCA 3882</strain>
    </source>
</reference>